<reference evidence="2" key="1">
    <citation type="submission" date="2014-09" db="EMBL/GenBank/DDBJ databases">
        <authorList>
            <person name="Magalhaes I.L.F."/>
            <person name="Oliveira U."/>
            <person name="Santos F.R."/>
            <person name="Vidigal T.H.D.A."/>
            <person name="Brescovit A.D."/>
            <person name="Santos A.J."/>
        </authorList>
    </citation>
    <scope>NUCLEOTIDE SEQUENCE</scope>
    <source>
        <tissue evidence="2">Shoot tissue taken approximately 20 cm above the soil surface</tissue>
    </source>
</reference>
<keyword evidence="1" id="KW-1133">Transmembrane helix</keyword>
<reference evidence="2" key="2">
    <citation type="journal article" date="2015" name="Data Brief">
        <title>Shoot transcriptome of the giant reed, Arundo donax.</title>
        <authorList>
            <person name="Barrero R.A."/>
            <person name="Guerrero F.D."/>
            <person name="Moolhuijzen P."/>
            <person name="Goolsby J.A."/>
            <person name="Tidwell J."/>
            <person name="Bellgard S.E."/>
            <person name="Bellgard M.I."/>
        </authorList>
    </citation>
    <scope>NUCLEOTIDE SEQUENCE</scope>
    <source>
        <tissue evidence="2">Shoot tissue taken approximately 20 cm above the soil surface</tissue>
    </source>
</reference>
<keyword evidence="1" id="KW-0812">Transmembrane</keyword>
<dbReference type="EMBL" id="GBRH01212164">
    <property type="protein sequence ID" value="JAD85731.1"/>
    <property type="molecule type" value="Transcribed_RNA"/>
</dbReference>
<protein>
    <submittedName>
        <fullName evidence="2">Uncharacterized protein</fullName>
    </submittedName>
</protein>
<evidence type="ECO:0000313" key="2">
    <source>
        <dbReference type="EMBL" id="JAD85731.1"/>
    </source>
</evidence>
<accession>A0A0A9DD24</accession>
<proteinExistence type="predicted"/>
<organism evidence="2">
    <name type="scientific">Arundo donax</name>
    <name type="common">Giant reed</name>
    <name type="synonym">Donax arundinaceus</name>
    <dbReference type="NCBI Taxonomy" id="35708"/>
    <lineage>
        <taxon>Eukaryota</taxon>
        <taxon>Viridiplantae</taxon>
        <taxon>Streptophyta</taxon>
        <taxon>Embryophyta</taxon>
        <taxon>Tracheophyta</taxon>
        <taxon>Spermatophyta</taxon>
        <taxon>Magnoliopsida</taxon>
        <taxon>Liliopsida</taxon>
        <taxon>Poales</taxon>
        <taxon>Poaceae</taxon>
        <taxon>PACMAD clade</taxon>
        <taxon>Arundinoideae</taxon>
        <taxon>Arundineae</taxon>
        <taxon>Arundo</taxon>
    </lineage>
</organism>
<feature type="transmembrane region" description="Helical" evidence="1">
    <location>
        <begin position="20"/>
        <end position="42"/>
    </location>
</feature>
<sequence length="48" mass="5659">MGQEVFCPSNQLDGQHVEVSAVHFLVMAYLFIRHMIPHFYIYQLVDFS</sequence>
<dbReference type="AlphaFoldDB" id="A0A0A9DD24"/>
<name>A0A0A9DD24_ARUDO</name>
<evidence type="ECO:0000256" key="1">
    <source>
        <dbReference type="SAM" id="Phobius"/>
    </source>
</evidence>
<keyword evidence="1" id="KW-0472">Membrane</keyword>